<proteinExistence type="predicted"/>
<name>A0AA39I8T7_9BILA</name>
<keyword evidence="3" id="KW-1185">Reference proteome</keyword>
<feature type="region of interest" description="Disordered" evidence="1">
    <location>
        <begin position="1"/>
        <end position="29"/>
    </location>
</feature>
<organism evidence="2 3">
    <name type="scientific">Steinernema hermaphroditum</name>
    <dbReference type="NCBI Taxonomy" id="289476"/>
    <lineage>
        <taxon>Eukaryota</taxon>
        <taxon>Metazoa</taxon>
        <taxon>Ecdysozoa</taxon>
        <taxon>Nematoda</taxon>
        <taxon>Chromadorea</taxon>
        <taxon>Rhabditida</taxon>
        <taxon>Tylenchina</taxon>
        <taxon>Panagrolaimomorpha</taxon>
        <taxon>Strongyloidoidea</taxon>
        <taxon>Steinernematidae</taxon>
        <taxon>Steinernema</taxon>
    </lineage>
</organism>
<feature type="compositionally biased region" description="Basic and acidic residues" evidence="1">
    <location>
        <begin position="223"/>
        <end position="232"/>
    </location>
</feature>
<evidence type="ECO:0000313" key="2">
    <source>
        <dbReference type="EMBL" id="KAK0419950.1"/>
    </source>
</evidence>
<feature type="compositionally biased region" description="Polar residues" evidence="1">
    <location>
        <begin position="258"/>
        <end position="268"/>
    </location>
</feature>
<sequence>MQGEEPRTPSSDITPPPAQRRTVPHNQSLSVSEILDDIGKKYMELTTYVDSKRKEIEKREAQNAKDRKDIERNEKKFEKYFKAKMAEVSRVAIARGVRLLLRLKVLSLCKYASRHAPRRSPAARRPRYDEDDDYKPQHAFVHRGSPRRTPPREAKMRSLMRSPSPAPLVQEATPIKRRGRPATRRTLPSTPPPPRSPTPIETIEADHIPLAMRQVLERMKIQEANKKAESHRSSRRHLPAAAPNGVHVDNDEMPHTAASLTPATASGQKTQALPSFSEFPSTSFKDLVEEVLVKEEEKKQQRSQRPPSNKLLLERYRVFQREVKTCCSLIKKRMDQFEHELKAKISAESQNDSRS</sequence>
<protein>
    <submittedName>
        <fullName evidence="2">Uncharacterized protein</fullName>
    </submittedName>
</protein>
<accession>A0AA39I8T7</accession>
<dbReference type="EMBL" id="JAUCMV010000002">
    <property type="protein sequence ID" value="KAK0419950.1"/>
    <property type="molecule type" value="Genomic_DNA"/>
</dbReference>
<feature type="region of interest" description="Disordered" evidence="1">
    <location>
        <begin position="114"/>
        <end position="201"/>
    </location>
</feature>
<reference evidence="2" key="1">
    <citation type="submission" date="2023-06" db="EMBL/GenBank/DDBJ databases">
        <title>Genomic analysis of the entomopathogenic nematode Steinernema hermaphroditum.</title>
        <authorList>
            <person name="Schwarz E.M."/>
            <person name="Heppert J.K."/>
            <person name="Baniya A."/>
            <person name="Schwartz H.T."/>
            <person name="Tan C.-H."/>
            <person name="Antoshechkin I."/>
            <person name="Sternberg P.W."/>
            <person name="Goodrich-Blair H."/>
            <person name="Dillman A.R."/>
        </authorList>
    </citation>
    <scope>NUCLEOTIDE SEQUENCE</scope>
    <source>
        <strain evidence="2">PS9179</strain>
        <tissue evidence="2">Whole animal</tissue>
    </source>
</reference>
<evidence type="ECO:0000313" key="3">
    <source>
        <dbReference type="Proteomes" id="UP001175271"/>
    </source>
</evidence>
<feature type="compositionally biased region" description="Basic residues" evidence="1">
    <location>
        <begin position="114"/>
        <end position="125"/>
    </location>
</feature>
<dbReference type="AlphaFoldDB" id="A0AA39I8T7"/>
<dbReference type="Proteomes" id="UP001175271">
    <property type="component" value="Unassembled WGS sequence"/>
</dbReference>
<evidence type="ECO:0000256" key="1">
    <source>
        <dbReference type="SAM" id="MobiDB-lite"/>
    </source>
</evidence>
<comment type="caution">
    <text evidence="2">The sequence shown here is derived from an EMBL/GenBank/DDBJ whole genome shotgun (WGS) entry which is preliminary data.</text>
</comment>
<gene>
    <name evidence="2" type="ORF">QR680_014425</name>
</gene>
<feature type="region of interest" description="Disordered" evidence="1">
    <location>
        <begin position="223"/>
        <end position="268"/>
    </location>
</feature>